<protein>
    <submittedName>
        <fullName evidence="4">Arylsulfatase</fullName>
    </submittedName>
</protein>
<gene>
    <name evidence="4" type="ORF">PEDI_49600</name>
</gene>
<dbReference type="EMBL" id="BQKE01000005">
    <property type="protein sequence ID" value="GJM64408.1"/>
    <property type="molecule type" value="Genomic_DNA"/>
</dbReference>
<dbReference type="PANTHER" id="PTHR43751:SF7">
    <property type="entry name" value="ARYLSULPHATASE A"/>
    <property type="match status" value="1"/>
</dbReference>
<dbReference type="PROSITE" id="PS00149">
    <property type="entry name" value="SULFATASE_2"/>
    <property type="match status" value="1"/>
</dbReference>
<dbReference type="Proteomes" id="UP001310022">
    <property type="component" value="Unassembled WGS sequence"/>
</dbReference>
<dbReference type="Gene3D" id="3.40.720.10">
    <property type="entry name" value="Alkaline Phosphatase, subunit A"/>
    <property type="match status" value="1"/>
</dbReference>
<dbReference type="InterPro" id="IPR052701">
    <property type="entry name" value="GAG_Ulvan_Degrading_Sulfatases"/>
</dbReference>
<evidence type="ECO:0000313" key="5">
    <source>
        <dbReference type="Proteomes" id="UP001310022"/>
    </source>
</evidence>
<dbReference type="InterPro" id="IPR017850">
    <property type="entry name" value="Alkaline_phosphatase_core_sf"/>
</dbReference>
<dbReference type="RefSeq" id="WP_338239472.1">
    <property type="nucleotide sequence ID" value="NZ_BQKE01000005.1"/>
</dbReference>
<proteinExistence type="inferred from homology"/>
<evidence type="ECO:0000313" key="4">
    <source>
        <dbReference type="EMBL" id="GJM64408.1"/>
    </source>
</evidence>
<sequence length="515" mass="56767">MIRYLLLLAVILGACTMQKSPSEHSERPNILILYLDDLGLGDVGAYGATAIPTPNIDRLAHEGLQFLNGYATSATCTPSRYGLLTGEYPWKNKHAQILEGDAPLIIHPKQATLPRKLQQAGYATAVIGKWHLGLGDGKVDWNAEVSPGPNALGFDHAYIMAATNDRVPTVYLENGKVQGLDPSDPIKVSYQQNFEGEPTALSHPELLTLQWHHGHNQSIVNGVPRIGYMKGGQQARWNDEEMSDHFLEKAKAFLNQQQEQPFFLYYAMHQPHVPRMAHPRFQGATSLGARGDVIVEADDAIGQLMAHLDSLGQLENTLIVLTSDNGPVLNDGYMDQSELLNGDHAPTAGRRGGKYSLFDGGAHVPFITYWKGQILAGKSMALVSQLDLFNSINALLALPQEKELDSQNLLPVLLGKQANGREKFIVEASQNLALIAGDWAMIPPYAGAPLYRDADIELGKDPHFQLYHLEDDPGQQHSLADSQPLKLAEMQKMFLQEIKATIVEDRFLNLEDEIP</sequence>
<dbReference type="InterPro" id="IPR024607">
    <property type="entry name" value="Sulfatase_CS"/>
</dbReference>
<dbReference type="InterPro" id="IPR000917">
    <property type="entry name" value="Sulfatase_N"/>
</dbReference>
<name>A0AAN5AQ13_9BACT</name>
<evidence type="ECO:0000259" key="3">
    <source>
        <dbReference type="Pfam" id="PF00884"/>
    </source>
</evidence>
<reference evidence="4 5" key="1">
    <citation type="submission" date="2021-12" db="EMBL/GenBank/DDBJ databases">
        <title>Genome sequencing of bacteria with rrn-lacking chromosome and rrn-plasmid.</title>
        <authorList>
            <person name="Anda M."/>
            <person name="Iwasaki W."/>
        </authorList>
    </citation>
    <scope>NUCLEOTIDE SEQUENCE [LARGE SCALE GENOMIC DNA]</scope>
    <source>
        <strain evidence="4 5">NBRC 15940</strain>
    </source>
</reference>
<feature type="domain" description="Sulfatase N-terminal" evidence="3">
    <location>
        <begin position="28"/>
        <end position="395"/>
    </location>
</feature>
<evidence type="ECO:0000256" key="2">
    <source>
        <dbReference type="ARBA" id="ARBA00022801"/>
    </source>
</evidence>
<dbReference type="PANTHER" id="PTHR43751">
    <property type="entry name" value="SULFATASE"/>
    <property type="match status" value="1"/>
</dbReference>
<comment type="similarity">
    <text evidence="1">Belongs to the sulfatase family.</text>
</comment>
<dbReference type="SUPFAM" id="SSF53649">
    <property type="entry name" value="Alkaline phosphatase-like"/>
    <property type="match status" value="1"/>
</dbReference>
<keyword evidence="5" id="KW-1185">Reference proteome</keyword>
<keyword evidence="2" id="KW-0378">Hydrolase</keyword>
<dbReference type="PROSITE" id="PS00523">
    <property type="entry name" value="SULFATASE_1"/>
    <property type="match status" value="1"/>
</dbReference>
<accession>A0AAN5AQ13</accession>
<dbReference type="AlphaFoldDB" id="A0AAN5AQ13"/>
<dbReference type="Pfam" id="PF00884">
    <property type="entry name" value="Sulfatase"/>
    <property type="match status" value="1"/>
</dbReference>
<dbReference type="Gene3D" id="3.30.1120.10">
    <property type="match status" value="1"/>
</dbReference>
<dbReference type="GO" id="GO:0016787">
    <property type="term" value="F:hydrolase activity"/>
    <property type="evidence" value="ECO:0007669"/>
    <property type="project" value="UniProtKB-KW"/>
</dbReference>
<organism evidence="4 5">
    <name type="scientific">Persicobacter diffluens</name>
    <dbReference type="NCBI Taxonomy" id="981"/>
    <lineage>
        <taxon>Bacteria</taxon>
        <taxon>Pseudomonadati</taxon>
        <taxon>Bacteroidota</taxon>
        <taxon>Cytophagia</taxon>
        <taxon>Cytophagales</taxon>
        <taxon>Persicobacteraceae</taxon>
        <taxon>Persicobacter</taxon>
    </lineage>
</organism>
<comment type="caution">
    <text evidence="4">The sequence shown here is derived from an EMBL/GenBank/DDBJ whole genome shotgun (WGS) entry which is preliminary data.</text>
</comment>
<evidence type="ECO:0000256" key="1">
    <source>
        <dbReference type="ARBA" id="ARBA00008779"/>
    </source>
</evidence>
<dbReference type="PROSITE" id="PS51257">
    <property type="entry name" value="PROKAR_LIPOPROTEIN"/>
    <property type="match status" value="1"/>
</dbReference>